<feature type="region of interest" description="Disordered" evidence="8">
    <location>
        <begin position="1"/>
        <end position="24"/>
    </location>
</feature>
<dbReference type="InterPro" id="IPR014854">
    <property type="entry name" value="Nse4_C"/>
</dbReference>
<dbReference type="EnsemblMetazoa" id="XM_022809199">
    <property type="protein sequence ID" value="XP_022664934"/>
    <property type="gene ID" value="LOC111251982"/>
</dbReference>
<reference evidence="10" key="1">
    <citation type="submission" date="2021-01" db="UniProtKB">
        <authorList>
            <consortium name="EnsemblMetazoa"/>
        </authorList>
    </citation>
    <scope>IDENTIFICATION</scope>
</reference>
<keyword evidence="5 7" id="KW-0234">DNA repair</keyword>
<comment type="subcellular location">
    <subcellularLocation>
        <location evidence="1 7">Nucleus</location>
    </subcellularLocation>
</comment>
<dbReference type="PANTHER" id="PTHR16140">
    <property type="entry name" value="NON-STRUCTURAL MAINTENANCE OF CHROMOSOMES ELEMENT 4"/>
    <property type="match status" value="1"/>
</dbReference>
<dbReference type="GO" id="GO:0005634">
    <property type="term" value="C:nucleus"/>
    <property type="evidence" value="ECO:0007669"/>
    <property type="project" value="UniProtKB-SubCell"/>
</dbReference>
<keyword evidence="6 7" id="KW-0539">Nucleus</keyword>
<sequence>MLLENARFTKSEQKMSSLEDLGRRESVEESEKRRILRSAILDLTDQAQQDDLRLDPELIKKSNQLAAQIKEVPEALLDSRLAVILGQKAVKASSKLSISGVNYNTSDFLMHLRRILSGRSSSSSKASSIDNFCLLSRMVPRRDARPKTPIAGSFNCDDLKEKQVRRRAAMQSQRTEGRTEVRQIASTDGLEEPTTKAVDRIFRAIRKLHDKGLMPVDFFEFVIDPESFSATVENIFHLSFLVKQNQVEFNIDDEGGPSLSFVTSQQTTQKRNIAASYRRSTGRSQKEERTNDQDEPLRSRTVYSNQNDEEEQVDCQMASGDCFSQVDYTVIASISFREWQDIVEAYGLTGKSIIKRLGGSGKS</sequence>
<dbReference type="CTD" id="34434"/>
<evidence type="ECO:0000313" key="10">
    <source>
        <dbReference type="EnsemblMetazoa" id="XP_022664934"/>
    </source>
</evidence>
<evidence type="ECO:0000256" key="8">
    <source>
        <dbReference type="SAM" id="MobiDB-lite"/>
    </source>
</evidence>
<keyword evidence="4 7" id="KW-0233">DNA recombination</keyword>
<evidence type="ECO:0000256" key="1">
    <source>
        <dbReference type="ARBA" id="ARBA00004123"/>
    </source>
</evidence>
<dbReference type="GO" id="GO:0006281">
    <property type="term" value="P:DNA repair"/>
    <property type="evidence" value="ECO:0007669"/>
    <property type="project" value="UniProtKB-UniRule"/>
</dbReference>
<comment type="subunit">
    <text evidence="7">Component of the SMC5-SMC6 complex.</text>
</comment>
<dbReference type="OrthoDB" id="361242at2759"/>
<name>A0A7M7KCS0_VARDE</name>
<dbReference type="GO" id="GO:0006310">
    <property type="term" value="P:DNA recombination"/>
    <property type="evidence" value="ECO:0007669"/>
    <property type="project" value="UniProtKB-UniRule"/>
</dbReference>
<dbReference type="InterPro" id="IPR027786">
    <property type="entry name" value="Nse4/EID"/>
</dbReference>
<evidence type="ECO:0000259" key="9">
    <source>
        <dbReference type="Pfam" id="PF08743"/>
    </source>
</evidence>
<evidence type="ECO:0000256" key="6">
    <source>
        <dbReference type="ARBA" id="ARBA00023242"/>
    </source>
</evidence>
<dbReference type="GO" id="GO:0030915">
    <property type="term" value="C:Smc5-Smc6 complex"/>
    <property type="evidence" value="ECO:0007669"/>
    <property type="project" value="UniProtKB-UniRule"/>
</dbReference>
<dbReference type="GeneID" id="111251982"/>
<dbReference type="AlphaFoldDB" id="A0A7M7KCS0"/>
<comment type="function">
    <text evidence="7">Component of the SMC5-SMC6 complex, that promotes sister chromatid alignment after DNA damage and facilitates double-stranded DNA breaks (DSBs) repair via homologous recombination between sister chromatids.</text>
</comment>
<dbReference type="KEGG" id="vde:111251982"/>
<protein>
    <recommendedName>
        <fullName evidence="7">Non-structural maintenance of chromosomes element 4</fullName>
    </recommendedName>
</protein>
<comment type="similarity">
    <text evidence="2 7">Belongs to the NSE4 family.</text>
</comment>
<dbReference type="RefSeq" id="XP_022664934.1">
    <property type="nucleotide sequence ID" value="XM_022809199.1"/>
</dbReference>
<dbReference type="InParanoid" id="A0A7M7KCS0"/>
<evidence type="ECO:0000313" key="11">
    <source>
        <dbReference type="Proteomes" id="UP000594260"/>
    </source>
</evidence>
<dbReference type="Proteomes" id="UP000594260">
    <property type="component" value="Unplaced"/>
</dbReference>
<feature type="domain" description="Non-structural maintenance of chromosome element 4 C-terminal" evidence="9">
    <location>
        <begin position="215"/>
        <end position="272"/>
    </location>
</feature>
<evidence type="ECO:0000256" key="7">
    <source>
        <dbReference type="RuleBase" id="RU365071"/>
    </source>
</evidence>
<feature type="compositionally biased region" description="Basic and acidic residues" evidence="8">
    <location>
        <begin position="284"/>
        <end position="298"/>
    </location>
</feature>
<dbReference type="Pfam" id="PF08743">
    <property type="entry name" value="Nse4_C"/>
    <property type="match status" value="1"/>
</dbReference>
<evidence type="ECO:0000256" key="2">
    <source>
        <dbReference type="ARBA" id="ARBA00008997"/>
    </source>
</evidence>
<organism evidence="10 11">
    <name type="scientific">Varroa destructor</name>
    <name type="common">Honeybee mite</name>
    <dbReference type="NCBI Taxonomy" id="109461"/>
    <lineage>
        <taxon>Eukaryota</taxon>
        <taxon>Metazoa</taxon>
        <taxon>Ecdysozoa</taxon>
        <taxon>Arthropoda</taxon>
        <taxon>Chelicerata</taxon>
        <taxon>Arachnida</taxon>
        <taxon>Acari</taxon>
        <taxon>Parasitiformes</taxon>
        <taxon>Mesostigmata</taxon>
        <taxon>Gamasina</taxon>
        <taxon>Dermanyssoidea</taxon>
        <taxon>Varroidae</taxon>
        <taxon>Varroa</taxon>
    </lineage>
</organism>
<proteinExistence type="inferred from homology"/>
<evidence type="ECO:0000256" key="4">
    <source>
        <dbReference type="ARBA" id="ARBA00023172"/>
    </source>
</evidence>
<accession>A0A7M7KCS0</accession>
<evidence type="ECO:0000256" key="5">
    <source>
        <dbReference type="ARBA" id="ARBA00023204"/>
    </source>
</evidence>
<keyword evidence="11" id="KW-1185">Reference proteome</keyword>
<keyword evidence="3 7" id="KW-0227">DNA damage</keyword>
<dbReference type="PANTHER" id="PTHR16140:SF0">
    <property type="entry name" value="NON-STRUCTURAL MAINTENANCE OF CHROMOSOMES ELEMENT 4"/>
    <property type="match status" value="1"/>
</dbReference>
<evidence type="ECO:0000256" key="3">
    <source>
        <dbReference type="ARBA" id="ARBA00022763"/>
    </source>
</evidence>
<feature type="region of interest" description="Disordered" evidence="8">
    <location>
        <begin position="263"/>
        <end position="310"/>
    </location>
</feature>